<feature type="region of interest" description="Disordered" evidence="16">
    <location>
        <begin position="664"/>
        <end position="710"/>
    </location>
</feature>
<feature type="compositionally biased region" description="Polar residues" evidence="16">
    <location>
        <begin position="1"/>
        <end position="22"/>
    </location>
</feature>
<feature type="region of interest" description="Disordered" evidence="16">
    <location>
        <begin position="419"/>
        <end position="460"/>
    </location>
</feature>
<dbReference type="Pfam" id="PF02845">
    <property type="entry name" value="CUE"/>
    <property type="match status" value="1"/>
</dbReference>
<feature type="region of interest" description="Disordered" evidence="16">
    <location>
        <begin position="494"/>
        <end position="513"/>
    </location>
</feature>
<evidence type="ECO:0000256" key="8">
    <source>
        <dbReference type="ARBA" id="ARBA00022553"/>
    </source>
</evidence>
<evidence type="ECO:0000256" key="2">
    <source>
        <dbReference type="ARBA" id="ARBA00004496"/>
    </source>
</evidence>
<comment type="subcellular location">
    <subcellularLocation>
        <location evidence="3">Chromosome</location>
        <location evidence="3">Telomere</location>
    </subcellularLocation>
    <subcellularLocation>
        <location evidence="2">Cytoplasm</location>
    </subcellularLocation>
    <subcellularLocation>
        <location evidence="1">Nucleus</location>
    </subcellularLocation>
</comment>
<organism evidence="18 19">
    <name type="scientific">Coemansia interrupta</name>
    <dbReference type="NCBI Taxonomy" id="1126814"/>
    <lineage>
        <taxon>Eukaryota</taxon>
        <taxon>Fungi</taxon>
        <taxon>Fungi incertae sedis</taxon>
        <taxon>Zoopagomycota</taxon>
        <taxon>Kickxellomycotina</taxon>
        <taxon>Kickxellomycetes</taxon>
        <taxon>Kickxellales</taxon>
        <taxon>Kickxellaceae</taxon>
        <taxon>Coemansia</taxon>
    </lineage>
</organism>
<feature type="compositionally biased region" description="Low complexity" evidence="16">
    <location>
        <begin position="207"/>
        <end position="242"/>
    </location>
</feature>
<feature type="domain" description="CUE" evidence="17">
    <location>
        <begin position="43"/>
        <end position="86"/>
    </location>
</feature>
<feature type="compositionally biased region" description="Low complexity" evidence="16">
    <location>
        <begin position="497"/>
        <end position="513"/>
    </location>
</feature>
<dbReference type="InterPro" id="IPR051833">
    <property type="entry name" value="TC-DDR_regulator"/>
</dbReference>
<keyword evidence="11" id="KW-0832">Ubl conjugation</keyword>
<evidence type="ECO:0000259" key="17">
    <source>
        <dbReference type="PROSITE" id="PS51140"/>
    </source>
</evidence>
<feature type="compositionally biased region" description="Polar residues" evidence="16">
    <location>
        <begin position="803"/>
        <end position="828"/>
    </location>
</feature>
<feature type="compositionally biased region" description="Gly residues" evidence="16">
    <location>
        <begin position="128"/>
        <end position="140"/>
    </location>
</feature>
<dbReference type="PANTHER" id="PTHR16308:SF13">
    <property type="entry name" value="PROTEIN LINGERER"/>
    <property type="match status" value="1"/>
</dbReference>
<keyword evidence="13" id="KW-0238">DNA-binding</keyword>
<evidence type="ECO:0000313" key="19">
    <source>
        <dbReference type="Proteomes" id="UP001140172"/>
    </source>
</evidence>
<feature type="compositionally biased region" description="Basic residues" evidence="16">
    <location>
        <begin position="858"/>
        <end position="867"/>
    </location>
</feature>
<feature type="compositionally biased region" description="Low complexity" evidence="16">
    <location>
        <begin position="846"/>
        <end position="857"/>
    </location>
</feature>
<accession>A0A9W8HJ76</accession>
<feature type="compositionally biased region" description="Low complexity" evidence="16">
    <location>
        <begin position="142"/>
        <end position="172"/>
    </location>
</feature>
<dbReference type="PANTHER" id="PTHR16308">
    <property type="entry name" value="UBIQUITIN ASSOCIATED PROTEIN 2-LIKE/LINGERER"/>
    <property type="match status" value="1"/>
</dbReference>
<dbReference type="GO" id="GO:0000781">
    <property type="term" value="C:chromosome, telomeric region"/>
    <property type="evidence" value="ECO:0007669"/>
    <property type="project" value="UniProtKB-SubCell"/>
</dbReference>
<feature type="compositionally biased region" description="Basic and acidic residues" evidence="16">
    <location>
        <begin position="99"/>
        <end position="112"/>
    </location>
</feature>
<evidence type="ECO:0000256" key="9">
    <source>
        <dbReference type="ARBA" id="ARBA00022763"/>
    </source>
</evidence>
<evidence type="ECO:0000256" key="16">
    <source>
        <dbReference type="SAM" id="MobiDB-lite"/>
    </source>
</evidence>
<evidence type="ECO:0000256" key="15">
    <source>
        <dbReference type="ARBA" id="ARBA00023242"/>
    </source>
</evidence>
<feature type="region of interest" description="Disordered" evidence="16">
    <location>
        <begin position="1"/>
        <end position="32"/>
    </location>
</feature>
<comment type="caution">
    <text evidence="18">The sequence shown here is derived from an EMBL/GenBank/DDBJ whole genome shotgun (WGS) entry which is preliminary data.</text>
</comment>
<dbReference type="EMBL" id="JANBUM010000028">
    <property type="protein sequence ID" value="KAJ2787263.1"/>
    <property type="molecule type" value="Genomic_DNA"/>
</dbReference>
<keyword evidence="6" id="KW-0158">Chromosome</keyword>
<dbReference type="GO" id="GO:0005737">
    <property type="term" value="C:cytoplasm"/>
    <property type="evidence" value="ECO:0007669"/>
    <property type="project" value="UniProtKB-SubCell"/>
</dbReference>
<dbReference type="GO" id="GO:0006281">
    <property type="term" value="P:DNA repair"/>
    <property type="evidence" value="ECO:0007669"/>
    <property type="project" value="UniProtKB-KW"/>
</dbReference>
<dbReference type="GO" id="GO:0043130">
    <property type="term" value="F:ubiquitin binding"/>
    <property type="evidence" value="ECO:0007669"/>
    <property type="project" value="InterPro"/>
</dbReference>
<evidence type="ECO:0000256" key="12">
    <source>
        <dbReference type="ARBA" id="ARBA00022895"/>
    </source>
</evidence>
<feature type="region of interest" description="Disordered" evidence="16">
    <location>
        <begin position="803"/>
        <end position="867"/>
    </location>
</feature>
<evidence type="ECO:0000256" key="13">
    <source>
        <dbReference type="ARBA" id="ARBA00023125"/>
    </source>
</evidence>
<comment type="similarity">
    <text evidence="4">Belongs to the DEF1 family.</text>
</comment>
<dbReference type="Proteomes" id="UP001140172">
    <property type="component" value="Unassembled WGS sequence"/>
</dbReference>
<dbReference type="OrthoDB" id="5396806at2759"/>
<evidence type="ECO:0000256" key="1">
    <source>
        <dbReference type="ARBA" id="ARBA00004123"/>
    </source>
</evidence>
<keyword evidence="19" id="KW-1185">Reference proteome</keyword>
<sequence>MSAAHSNTQQFSSPRGSKTTRGGNARSSSSLEEAAEFKILRTKYSSSLDKLSEMFPDWTDADLLYALKEADGNLEVTIARIAEGHTTQWGEVKSRKEKRQASKQHDDSKPFEKSSSNHVPRPASFRGGVRGGAARGGRGGYSNVSSARSARPVSAAKPAPVAAPTSTSESTAGWDIEPISDAKTTSAAWGPKSSSHGQDQKTRSNDKAPVSSAAAATAVAAVAAASSSSSSSSKAAPAKPAPMSWASIAKRGVKQAVPEAARLAESEKKASESVLAALDETAVAGEDAPVNESVQETAESKPAQEPVDEEAKTAEQEPEVVVTEQVVTNIEVIKTEPAQVIVEQATTQEIESAVVPEAALLESQTVSVSSKKPASTTRRLNQDAPVVMPTGSSSLERIGMQFGSLSIGGVDLGSLGASAASELEKPSEPAATEPAVSQAEPKEAVSARAPAPAPAPVPVAVPAQAPSTATESVANLAASEPAAPAAANQGPLTAYLQQQQQQQQQQNISNQSQAYPNVSAISQMPLPNDYGAAALYGTEPRNVMGFYDNYGYGQFVANKDTSAASTSADSQTATTSGPQAAGINGANNISQAGLFPQQIPQPFGMTPGMPWPQSYYYGMMQPGNQFHNPAAYGNNPALAAAYGQPFMKQQGMYMMYPGANPQGIQGVGAQQQQQQPQQQTGPQQPQQPGQQGAAGSQQVNAQQASGVKNQAQANAGNPYANINAQKAGNPYGHYSGNIGAGFGVYEQDPAALSNSPQQYGLAGMPGIFSNQKAGAKDANSKVNPPAGTAPVIGGTTYYSTPQQLGGYPSQVNSSHPQGFSNHHQQQPYYGSYAPSYGQTQAPHMYQQQQQHQPQPQQHHQHQHHQQH</sequence>
<evidence type="ECO:0000256" key="10">
    <source>
        <dbReference type="ARBA" id="ARBA00022786"/>
    </source>
</evidence>
<keyword evidence="10" id="KW-0833">Ubl conjugation pathway</keyword>
<gene>
    <name evidence="18" type="primary">DEF1</name>
    <name evidence="18" type="ORF">GGI15_000869</name>
</gene>
<keyword evidence="15" id="KW-0539">Nucleus</keyword>
<feature type="compositionally biased region" description="Low complexity" evidence="16">
    <location>
        <begin position="664"/>
        <end position="706"/>
    </location>
</feature>
<evidence type="ECO:0000256" key="14">
    <source>
        <dbReference type="ARBA" id="ARBA00023204"/>
    </source>
</evidence>
<dbReference type="InterPro" id="IPR003892">
    <property type="entry name" value="CUE"/>
</dbReference>
<proteinExistence type="inferred from homology"/>
<keyword evidence="9" id="KW-0227">DNA damage</keyword>
<keyword evidence="14" id="KW-0234">DNA repair</keyword>
<dbReference type="InterPro" id="IPR041803">
    <property type="entry name" value="DEF1_CUE"/>
</dbReference>
<dbReference type="AlphaFoldDB" id="A0A9W8HJ76"/>
<feature type="compositionally biased region" description="Polar residues" evidence="16">
    <location>
        <begin position="182"/>
        <end position="197"/>
    </location>
</feature>
<feature type="region of interest" description="Disordered" evidence="16">
    <location>
        <begin position="83"/>
        <end position="242"/>
    </location>
</feature>
<dbReference type="PROSITE" id="PS51140">
    <property type="entry name" value="CUE"/>
    <property type="match status" value="1"/>
</dbReference>
<evidence type="ECO:0000256" key="5">
    <source>
        <dbReference type="ARBA" id="ARBA00020536"/>
    </source>
</evidence>
<evidence type="ECO:0000256" key="6">
    <source>
        <dbReference type="ARBA" id="ARBA00022454"/>
    </source>
</evidence>
<evidence type="ECO:0000256" key="4">
    <source>
        <dbReference type="ARBA" id="ARBA00005491"/>
    </source>
</evidence>
<evidence type="ECO:0000313" key="18">
    <source>
        <dbReference type="EMBL" id="KAJ2787263.1"/>
    </source>
</evidence>
<feature type="region of interest" description="Disordered" evidence="16">
    <location>
        <begin position="280"/>
        <end position="319"/>
    </location>
</feature>
<dbReference type="CDD" id="cd14368">
    <property type="entry name" value="CUE_DEF1_like"/>
    <property type="match status" value="1"/>
</dbReference>
<evidence type="ECO:0000256" key="7">
    <source>
        <dbReference type="ARBA" id="ARBA00022490"/>
    </source>
</evidence>
<keyword evidence="12" id="KW-0779">Telomere</keyword>
<reference evidence="18" key="1">
    <citation type="submission" date="2022-07" db="EMBL/GenBank/DDBJ databases">
        <title>Phylogenomic reconstructions and comparative analyses of Kickxellomycotina fungi.</title>
        <authorList>
            <person name="Reynolds N.K."/>
            <person name="Stajich J.E."/>
            <person name="Barry K."/>
            <person name="Grigoriev I.V."/>
            <person name="Crous P."/>
            <person name="Smith M.E."/>
        </authorList>
    </citation>
    <scope>NUCLEOTIDE SEQUENCE</scope>
    <source>
        <strain evidence="18">BCRC 34489</strain>
    </source>
</reference>
<keyword evidence="7" id="KW-0963">Cytoplasm</keyword>
<dbReference type="GO" id="GO:0003677">
    <property type="term" value="F:DNA binding"/>
    <property type="evidence" value="ECO:0007669"/>
    <property type="project" value="UniProtKB-KW"/>
</dbReference>
<dbReference type="GO" id="GO:0005634">
    <property type="term" value="C:nucleus"/>
    <property type="evidence" value="ECO:0007669"/>
    <property type="project" value="UniProtKB-SubCell"/>
</dbReference>
<keyword evidence="8" id="KW-0597">Phosphoprotein</keyword>
<evidence type="ECO:0000256" key="11">
    <source>
        <dbReference type="ARBA" id="ARBA00022843"/>
    </source>
</evidence>
<protein>
    <recommendedName>
        <fullName evidence="5">RNA polymerase II degradation factor 1</fullName>
    </recommendedName>
</protein>
<name>A0A9W8HJ76_9FUNG</name>
<evidence type="ECO:0000256" key="3">
    <source>
        <dbReference type="ARBA" id="ARBA00004574"/>
    </source>
</evidence>